<evidence type="ECO:0000313" key="2">
    <source>
        <dbReference type="EMBL" id="MQX38069.1"/>
    </source>
</evidence>
<dbReference type="InterPro" id="IPR015947">
    <property type="entry name" value="PUA-like_sf"/>
</dbReference>
<evidence type="ECO:0000313" key="3">
    <source>
        <dbReference type="Proteomes" id="UP000434582"/>
    </source>
</evidence>
<feature type="domain" description="Lon N-terminal" evidence="1">
    <location>
        <begin position="16"/>
        <end position="210"/>
    </location>
</feature>
<keyword evidence="3" id="KW-1185">Reference proteome</keyword>
<reference evidence="2 3" key="1">
    <citation type="submission" date="2019-10" db="EMBL/GenBank/DDBJ databases">
        <title>Draft whole-genome sequence of the purple nonsulfur photosynthetic bacterium Roseospira navarrensis DSM 15114.</title>
        <authorList>
            <person name="Kyndt J.A."/>
            <person name="Meyer T.E."/>
        </authorList>
    </citation>
    <scope>NUCLEOTIDE SEQUENCE [LARGE SCALE GENOMIC DNA]</scope>
    <source>
        <strain evidence="2 3">DSM 15114</strain>
    </source>
</reference>
<dbReference type="SUPFAM" id="SSF88697">
    <property type="entry name" value="PUA domain-like"/>
    <property type="match status" value="1"/>
</dbReference>
<dbReference type="InterPro" id="IPR003111">
    <property type="entry name" value="Lon_prtase_N"/>
</dbReference>
<organism evidence="2 3">
    <name type="scientific">Roseospira navarrensis</name>
    <dbReference type="NCBI Taxonomy" id="140058"/>
    <lineage>
        <taxon>Bacteria</taxon>
        <taxon>Pseudomonadati</taxon>
        <taxon>Pseudomonadota</taxon>
        <taxon>Alphaproteobacteria</taxon>
        <taxon>Rhodospirillales</taxon>
        <taxon>Rhodospirillaceae</taxon>
        <taxon>Roseospira</taxon>
    </lineage>
</organism>
<dbReference type="PANTHER" id="PTHR46732:SF8">
    <property type="entry name" value="ATP-DEPENDENT PROTEASE LA (LON) DOMAIN PROTEIN"/>
    <property type="match status" value="1"/>
</dbReference>
<gene>
    <name evidence="2" type="ORF">GHC57_16240</name>
</gene>
<accession>A0A7X1ZGE3</accession>
<dbReference type="Gene3D" id="2.30.130.40">
    <property type="entry name" value="LON domain-like"/>
    <property type="match status" value="1"/>
</dbReference>
<dbReference type="OrthoDB" id="9806457at2"/>
<evidence type="ECO:0000259" key="1">
    <source>
        <dbReference type="PROSITE" id="PS51787"/>
    </source>
</evidence>
<name>A0A7X1ZGE3_9PROT</name>
<comment type="caution">
    <text evidence="2">The sequence shown here is derived from an EMBL/GenBank/DDBJ whole genome shotgun (WGS) entry which is preliminary data.</text>
</comment>
<dbReference type="EMBL" id="WIVE01000068">
    <property type="protein sequence ID" value="MQX38069.1"/>
    <property type="molecule type" value="Genomic_DNA"/>
</dbReference>
<sequence length="221" mass="24669">MVRAFQPRFDELPRTVPVFPLTGVLLIPGGRLPLNIFEPRYLSMVEDALAAGRMMAMVQPRQAAGEAEEADPAVYDVACLGRIVSFDEMPDKRITITLLGLNRFRIAEELPLYRGYRRAVADYTPYPEDLEEARPATVDRDRLFALLKPFASRHGLSFNWDVMKDVEMRPLLTSLAMVCPFEPREKQALLEADTPQDRADLMLALLEMGAVASSSGGSAPQ</sequence>
<dbReference type="InterPro" id="IPR046336">
    <property type="entry name" value="Lon_prtase_N_sf"/>
</dbReference>
<dbReference type="PROSITE" id="PS51787">
    <property type="entry name" value="LON_N"/>
    <property type="match status" value="1"/>
</dbReference>
<proteinExistence type="predicted"/>
<dbReference type="SMART" id="SM00464">
    <property type="entry name" value="LON"/>
    <property type="match status" value="1"/>
</dbReference>
<dbReference type="Pfam" id="PF02190">
    <property type="entry name" value="LON_substr_bdg"/>
    <property type="match status" value="1"/>
</dbReference>
<dbReference type="AlphaFoldDB" id="A0A7X1ZGE3"/>
<dbReference type="Proteomes" id="UP000434582">
    <property type="component" value="Unassembled WGS sequence"/>
</dbReference>
<dbReference type="RefSeq" id="WP_153346157.1">
    <property type="nucleotide sequence ID" value="NZ_WIVE01000068.1"/>
</dbReference>
<protein>
    <submittedName>
        <fullName evidence="2">Peptidase S16</fullName>
    </submittedName>
</protein>
<dbReference type="PANTHER" id="PTHR46732">
    <property type="entry name" value="ATP-DEPENDENT PROTEASE LA (LON) DOMAIN PROTEIN"/>
    <property type="match status" value="1"/>
</dbReference>